<dbReference type="Proteomes" id="UP001245370">
    <property type="component" value="Unassembled WGS sequence"/>
</dbReference>
<dbReference type="RefSeq" id="WP_281807807.1">
    <property type="nucleotide sequence ID" value="NZ_BSDO01000003.1"/>
</dbReference>
<dbReference type="InterPro" id="IPR002878">
    <property type="entry name" value="ChsH2_C"/>
</dbReference>
<dbReference type="InterPro" id="IPR052513">
    <property type="entry name" value="Thioester_dehydratase-like"/>
</dbReference>
<evidence type="ECO:0000259" key="2">
    <source>
        <dbReference type="Pfam" id="PF12172"/>
    </source>
</evidence>
<dbReference type="SUPFAM" id="SSF50249">
    <property type="entry name" value="Nucleic acid-binding proteins"/>
    <property type="match status" value="1"/>
</dbReference>
<dbReference type="GeneID" id="95763364"/>
<gene>
    <name evidence="4" type="ORF">GGQ86_002664</name>
    <name evidence="3" type="ORF">XFLAVUS301_25820</name>
</gene>
<feature type="domain" description="ChsH2 C-terminal OB-fold" evidence="1">
    <location>
        <begin position="59"/>
        <end position="123"/>
    </location>
</feature>
<sequence length="146" mass="15678">MAETEGRPVPAANRYVASQPFWDGAREGRLMLQMCLDTGRFQHPPHPLSVYTGSQNVEWRQVSGLGSIYAVTVVRMPGPGLAGRLPLIVATVELVEGVRLIANIIESVAESVRIGAAVELAWDHLGDGTPYPAFRTLAQGAADAQD</sequence>
<dbReference type="EMBL" id="BSDO01000003">
    <property type="protein sequence ID" value="GLI22908.1"/>
    <property type="molecule type" value="Genomic_DNA"/>
</dbReference>
<organism evidence="3 5">
    <name type="scientific">Xanthobacter flavus</name>
    <dbReference type="NCBI Taxonomy" id="281"/>
    <lineage>
        <taxon>Bacteria</taxon>
        <taxon>Pseudomonadati</taxon>
        <taxon>Pseudomonadota</taxon>
        <taxon>Alphaproteobacteria</taxon>
        <taxon>Hyphomicrobiales</taxon>
        <taxon>Xanthobacteraceae</taxon>
        <taxon>Xanthobacter</taxon>
    </lineage>
</organism>
<dbReference type="PANTHER" id="PTHR34075:SF5">
    <property type="entry name" value="BLR3430 PROTEIN"/>
    <property type="match status" value="1"/>
</dbReference>
<keyword evidence="6" id="KW-1185">Reference proteome</keyword>
<evidence type="ECO:0000313" key="5">
    <source>
        <dbReference type="Proteomes" id="UP001144397"/>
    </source>
</evidence>
<proteinExistence type="predicted"/>
<evidence type="ECO:0000313" key="4">
    <source>
        <dbReference type="EMBL" id="MDR6334188.1"/>
    </source>
</evidence>
<evidence type="ECO:0000313" key="3">
    <source>
        <dbReference type="EMBL" id="GLI22908.1"/>
    </source>
</evidence>
<dbReference type="Proteomes" id="UP001144397">
    <property type="component" value="Unassembled WGS sequence"/>
</dbReference>
<evidence type="ECO:0000259" key="1">
    <source>
        <dbReference type="Pfam" id="PF01796"/>
    </source>
</evidence>
<dbReference type="PANTHER" id="PTHR34075">
    <property type="entry name" value="BLR3430 PROTEIN"/>
    <property type="match status" value="1"/>
</dbReference>
<dbReference type="InterPro" id="IPR022002">
    <property type="entry name" value="ChsH2_Znr"/>
</dbReference>
<dbReference type="AlphaFoldDB" id="A0A9W6FMF6"/>
<reference evidence="4 6" key="2">
    <citation type="submission" date="2023-07" db="EMBL/GenBank/DDBJ databases">
        <title>Genomic Encyclopedia of Type Strains, Phase IV (KMG-IV): sequencing the most valuable type-strain genomes for metagenomic binning, comparative biology and taxonomic classification.</title>
        <authorList>
            <person name="Goeker M."/>
        </authorList>
    </citation>
    <scope>NUCLEOTIDE SEQUENCE [LARGE SCALE GENOMIC DNA]</scope>
    <source>
        <strain evidence="4 6">DSM 338</strain>
    </source>
</reference>
<accession>A0A9W6FMF6</accession>
<name>A0A9W6FMF6_XANFL</name>
<dbReference type="InterPro" id="IPR012340">
    <property type="entry name" value="NA-bd_OB-fold"/>
</dbReference>
<dbReference type="Pfam" id="PF12172">
    <property type="entry name" value="zf-ChsH2"/>
    <property type="match status" value="1"/>
</dbReference>
<feature type="domain" description="ChsH2 rubredoxin-like zinc ribbon" evidence="2">
    <location>
        <begin position="22"/>
        <end position="47"/>
    </location>
</feature>
<comment type="caution">
    <text evidence="3">The sequence shown here is derived from an EMBL/GenBank/DDBJ whole genome shotgun (WGS) entry which is preliminary data.</text>
</comment>
<evidence type="ECO:0008006" key="7">
    <source>
        <dbReference type="Google" id="ProtNLM"/>
    </source>
</evidence>
<dbReference type="Pfam" id="PF01796">
    <property type="entry name" value="OB_ChsH2_C"/>
    <property type="match status" value="1"/>
</dbReference>
<evidence type="ECO:0000313" key="6">
    <source>
        <dbReference type="Proteomes" id="UP001245370"/>
    </source>
</evidence>
<protein>
    <recommendedName>
        <fullName evidence="7">DUF35 domain-containing protein</fullName>
    </recommendedName>
</protein>
<dbReference type="EMBL" id="JAVDPY010000004">
    <property type="protein sequence ID" value="MDR6334188.1"/>
    <property type="molecule type" value="Genomic_DNA"/>
</dbReference>
<reference evidence="3" key="1">
    <citation type="submission" date="2022-12" db="EMBL/GenBank/DDBJ databases">
        <title>Reference genome sequencing for broad-spectrum identification of bacterial and archaeal isolates by mass spectrometry.</title>
        <authorList>
            <person name="Sekiguchi Y."/>
            <person name="Tourlousse D.M."/>
        </authorList>
    </citation>
    <scope>NUCLEOTIDE SEQUENCE</scope>
    <source>
        <strain evidence="3">301</strain>
    </source>
</reference>